<evidence type="ECO:0000256" key="10">
    <source>
        <dbReference type="PROSITE-ProRule" id="PRU00042"/>
    </source>
</evidence>
<evidence type="ECO:0000256" key="1">
    <source>
        <dbReference type="ARBA" id="ARBA00004123"/>
    </source>
</evidence>
<dbReference type="SUPFAM" id="SSF57667">
    <property type="entry name" value="beta-beta-alpha zinc fingers"/>
    <property type="match status" value="1"/>
</dbReference>
<keyword evidence="7" id="KW-0804">Transcription</keyword>
<comment type="subcellular location">
    <subcellularLocation>
        <location evidence="1">Nucleus</location>
    </subcellularLocation>
</comment>
<comment type="similarity">
    <text evidence="9">Belongs to the sal C2H2-type zinc-finger protein family.</text>
</comment>
<dbReference type="PANTHER" id="PTHR23233">
    <property type="entry name" value="SAL-LIKE PROTEIN"/>
    <property type="match status" value="1"/>
</dbReference>
<evidence type="ECO:0000256" key="8">
    <source>
        <dbReference type="ARBA" id="ARBA00023242"/>
    </source>
</evidence>
<name>A0ABR2WGM5_9FUNG</name>
<gene>
    <name evidence="13" type="ORF">K7432_015187</name>
</gene>
<dbReference type="Gene3D" id="3.30.160.60">
    <property type="entry name" value="Classic Zinc Finger"/>
    <property type="match status" value="2"/>
</dbReference>
<comment type="caution">
    <text evidence="13">The sequence shown here is derived from an EMBL/GenBank/DDBJ whole genome shotgun (WGS) entry which is preliminary data.</text>
</comment>
<reference evidence="13 14" key="1">
    <citation type="submission" date="2023-04" db="EMBL/GenBank/DDBJ databases">
        <title>Genome of Basidiobolus ranarum AG-B5.</title>
        <authorList>
            <person name="Stajich J.E."/>
            <person name="Carter-House D."/>
            <person name="Gryganskyi A."/>
        </authorList>
    </citation>
    <scope>NUCLEOTIDE SEQUENCE [LARGE SCALE GENOMIC DNA]</scope>
    <source>
        <strain evidence="13 14">AG-B5</strain>
    </source>
</reference>
<keyword evidence="4 10" id="KW-0863">Zinc-finger</keyword>
<evidence type="ECO:0000313" key="14">
    <source>
        <dbReference type="Proteomes" id="UP001479436"/>
    </source>
</evidence>
<dbReference type="EMBL" id="JASJQH010001970">
    <property type="protein sequence ID" value="KAK9760616.1"/>
    <property type="molecule type" value="Genomic_DNA"/>
</dbReference>
<evidence type="ECO:0000256" key="9">
    <source>
        <dbReference type="ARBA" id="ARBA00038474"/>
    </source>
</evidence>
<dbReference type="InterPro" id="IPR013087">
    <property type="entry name" value="Znf_C2H2_type"/>
</dbReference>
<dbReference type="Pfam" id="PF00096">
    <property type="entry name" value="zf-C2H2"/>
    <property type="match status" value="1"/>
</dbReference>
<evidence type="ECO:0000256" key="11">
    <source>
        <dbReference type="SAM" id="MobiDB-lite"/>
    </source>
</evidence>
<feature type="region of interest" description="Disordered" evidence="11">
    <location>
        <begin position="42"/>
        <end position="84"/>
    </location>
</feature>
<evidence type="ECO:0000256" key="5">
    <source>
        <dbReference type="ARBA" id="ARBA00022833"/>
    </source>
</evidence>
<feature type="domain" description="C2H2-type" evidence="12">
    <location>
        <begin position="115"/>
        <end position="139"/>
    </location>
</feature>
<feature type="compositionally biased region" description="Basic and acidic residues" evidence="11">
    <location>
        <begin position="42"/>
        <end position="52"/>
    </location>
</feature>
<feature type="domain" description="C2H2-type" evidence="12">
    <location>
        <begin position="87"/>
        <end position="114"/>
    </location>
</feature>
<proteinExistence type="inferred from homology"/>
<organism evidence="13 14">
    <name type="scientific">Basidiobolus ranarum</name>
    <dbReference type="NCBI Taxonomy" id="34480"/>
    <lineage>
        <taxon>Eukaryota</taxon>
        <taxon>Fungi</taxon>
        <taxon>Fungi incertae sedis</taxon>
        <taxon>Zoopagomycota</taxon>
        <taxon>Entomophthoromycotina</taxon>
        <taxon>Basidiobolomycetes</taxon>
        <taxon>Basidiobolales</taxon>
        <taxon>Basidiobolaceae</taxon>
        <taxon>Basidiobolus</taxon>
    </lineage>
</organism>
<feature type="compositionally biased region" description="Low complexity" evidence="11">
    <location>
        <begin position="68"/>
        <end position="82"/>
    </location>
</feature>
<dbReference type="PANTHER" id="PTHR23233:SF84">
    <property type="entry name" value="FI23031P1"/>
    <property type="match status" value="1"/>
</dbReference>
<keyword evidence="3" id="KW-0677">Repeat</keyword>
<accession>A0ABR2WGM5</accession>
<protein>
    <recommendedName>
        <fullName evidence="12">C2H2-type domain-containing protein</fullName>
    </recommendedName>
</protein>
<evidence type="ECO:0000259" key="12">
    <source>
        <dbReference type="PROSITE" id="PS50157"/>
    </source>
</evidence>
<sequence>MDGKSRQDVSRLDIAFLLNASDDIVDQTISLAIEYPEKVLEEHEDTLSRESDDTQDYEEAMGIPSQFVSTDSSPSSSDVTSDVNKRHQCTLCSRSFQRPSALRIHMYSHTGEKPFECSYRGCQKRFNVESNLRRHLRTHLPLPQQPTRGKKVRLKWVNLSPEP</sequence>
<keyword evidence="5" id="KW-0862">Zinc</keyword>
<evidence type="ECO:0000256" key="4">
    <source>
        <dbReference type="ARBA" id="ARBA00022771"/>
    </source>
</evidence>
<keyword evidence="14" id="KW-1185">Reference proteome</keyword>
<evidence type="ECO:0000313" key="13">
    <source>
        <dbReference type="EMBL" id="KAK9760616.1"/>
    </source>
</evidence>
<dbReference type="Pfam" id="PF13912">
    <property type="entry name" value="zf-C2H2_6"/>
    <property type="match status" value="1"/>
</dbReference>
<dbReference type="InterPro" id="IPR036236">
    <property type="entry name" value="Znf_C2H2_sf"/>
</dbReference>
<evidence type="ECO:0000256" key="2">
    <source>
        <dbReference type="ARBA" id="ARBA00022723"/>
    </source>
</evidence>
<dbReference type="Proteomes" id="UP001479436">
    <property type="component" value="Unassembled WGS sequence"/>
</dbReference>
<dbReference type="SMART" id="SM00355">
    <property type="entry name" value="ZnF_C2H2"/>
    <property type="match status" value="2"/>
</dbReference>
<keyword evidence="8" id="KW-0539">Nucleus</keyword>
<keyword evidence="6" id="KW-0805">Transcription regulation</keyword>
<dbReference type="PROSITE" id="PS00028">
    <property type="entry name" value="ZINC_FINGER_C2H2_1"/>
    <property type="match status" value="2"/>
</dbReference>
<dbReference type="PROSITE" id="PS50157">
    <property type="entry name" value="ZINC_FINGER_C2H2_2"/>
    <property type="match status" value="2"/>
</dbReference>
<evidence type="ECO:0000256" key="3">
    <source>
        <dbReference type="ARBA" id="ARBA00022737"/>
    </source>
</evidence>
<evidence type="ECO:0000256" key="7">
    <source>
        <dbReference type="ARBA" id="ARBA00023163"/>
    </source>
</evidence>
<keyword evidence="2" id="KW-0479">Metal-binding</keyword>
<dbReference type="InterPro" id="IPR051565">
    <property type="entry name" value="Sal_C2H2-zinc-finger"/>
</dbReference>
<evidence type="ECO:0000256" key="6">
    <source>
        <dbReference type="ARBA" id="ARBA00023015"/>
    </source>
</evidence>